<feature type="domain" description="HTH IS408-type" evidence="1">
    <location>
        <begin position="11"/>
        <end position="92"/>
    </location>
</feature>
<dbReference type="RefSeq" id="WP_310459635.1">
    <property type="nucleotide sequence ID" value="NZ_JAVKPH010000127.1"/>
</dbReference>
<feature type="non-terminal residue" evidence="2">
    <location>
        <position position="210"/>
    </location>
</feature>
<organism evidence="2 3">
    <name type="scientific">Ruixingdingia sedimenti</name>
    <dbReference type="NCBI Taxonomy" id="3073604"/>
    <lineage>
        <taxon>Bacteria</taxon>
        <taxon>Pseudomonadati</taxon>
        <taxon>Pseudomonadota</taxon>
        <taxon>Alphaproteobacteria</taxon>
        <taxon>Rhodobacterales</taxon>
        <taxon>Paracoccaceae</taxon>
        <taxon>Ruixingdingia</taxon>
    </lineage>
</organism>
<gene>
    <name evidence="2" type="ORF">RGD00_23410</name>
</gene>
<dbReference type="Gene3D" id="1.10.10.10">
    <property type="entry name" value="Winged helix-like DNA-binding domain superfamily/Winged helix DNA-binding domain"/>
    <property type="match status" value="1"/>
</dbReference>
<dbReference type="InterPro" id="IPR017895">
    <property type="entry name" value="HTH_IS408/IS1162_type"/>
</dbReference>
<dbReference type="PROSITE" id="PS50532">
    <property type="entry name" value="HTH_IS408"/>
    <property type="match status" value="1"/>
</dbReference>
<dbReference type="InterPro" id="IPR013249">
    <property type="entry name" value="RNA_pol_sigma70_r4_t2"/>
</dbReference>
<dbReference type="SUPFAM" id="SSF88659">
    <property type="entry name" value="Sigma3 and sigma4 domains of RNA polymerase sigma factors"/>
    <property type="match status" value="1"/>
</dbReference>
<name>A0ABU1FFB0_9RHOB</name>
<sequence length="210" mass="23227">MPTGRLTMRRIRDVLRLRFAQGLSERAIAASLGLGKGSVGTYLCRARDAGLAWPLPDGLDDDSLELLLFPNASDVSDPDRPVPDWAEIDKELRRRNVTRMLLWQEYRAQHPNGFGYTWFCTHFEAWKGRVRPSMRQTHVGGEKVFIDFAGDTIDIVDPATGEVSEAKLFVAAMGASSYTYAVAIASEGLEDWIAAHVGLFAYLGGVPQVV</sequence>
<evidence type="ECO:0000313" key="2">
    <source>
        <dbReference type="EMBL" id="MDR5655555.1"/>
    </source>
</evidence>
<comment type="caution">
    <text evidence="2">The sequence shown here is derived from an EMBL/GenBank/DDBJ whole genome shotgun (WGS) entry which is preliminary data.</text>
</comment>
<proteinExistence type="predicted"/>
<dbReference type="Pfam" id="PF08281">
    <property type="entry name" value="Sigma70_r4_2"/>
    <property type="match status" value="1"/>
</dbReference>
<dbReference type="InterPro" id="IPR013324">
    <property type="entry name" value="RNA_pol_sigma_r3/r4-like"/>
</dbReference>
<reference evidence="2 3" key="1">
    <citation type="submission" date="2023-09" db="EMBL/GenBank/DDBJ databases">
        <title>Xinfangfangia sedmenti sp. nov., isolated the sedment.</title>
        <authorList>
            <person name="Xu L."/>
        </authorList>
    </citation>
    <scope>NUCLEOTIDE SEQUENCE [LARGE SCALE GENOMIC DNA]</scope>
    <source>
        <strain evidence="2 3">LG-4</strain>
    </source>
</reference>
<protein>
    <submittedName>
        <fullName evidence="2">Sigma factor-like helix-turn-helix DNA-binding protein</fullName>
    </submittedName>
</protein>
<evidence type="ECO:0000313" key="3">
    <source>
        <dbReference type="Proteomes" id="UP001247754"/>
    </source>
</evidence>
<dbReference type="EMBL" id="JAVKPH010000127">
    <property type="protein sequence ID" value="MDR5655555.1"/>
    <property type="molecule type" value="Genomic_DNA"/>
</dbReference>
<dbReference type="PANTHER" id="PTHR35004">
    <property type="entry name" value="TRANSPOSASE RV3428C-RELATED"/>
    <property type="match status" value="1"/>
</dbReference>
<dbReference type="PANTHER" id="PTHR35004:SF8">
    <property type="entry name" value="TRANSPOSASE RV3428C-RELATED"/>
    <property type="match status" value="1"/>
</dbReference>
<accession>A0ABU1FFB0</accession>
<evidence type="ECO:0000259" key="1">
    <source>
        <dbReference type="PROSITE" id="PS50532"/>
    </source>
</evidence>
<dbReference type="InterPro" id="IPR036388">
    <property type="entry name" value="WH-like_DNA-bd_sf"/>
</dbReference>
<keyword evidence="3" id="KW-1185">Reference proteome</keyword>
<dbReference type="Proteomes" id="UP001247754">
    <property type="component" value="Unassembled WGS sequence"/>
</dbReference>